<sequence length="233" mass="26547">MSLPRVVTREEWARAREELLVKEKAATRARDALNAERRRLPMVEITEDYVFEGPNGRLGLLDMFEGRLQLVIYHAMFDPEWDLGCRSCSGFLDQIGYLTHLHVRNTTFAVVSRAPLAKITPFKERMGWTMPWYSSFGSDFNRDFDVTRDDGEHPGLSTFLRDGARVFHTYSTYARGLDGLGSTTSFLDLTALGRQEEWEEPKGRAAALGLQAGGPELRYRDEYETRPDSATGR</sequence>
<accession>A0A1I5WWQ6</accession>
<dbReference type="OrthoDB" id="4721017at2"/>
<dbReference type="AlphaFoldDB" id="A0A1I5WWQ6"/>
<proteinExistence type="predicted"/>
<dbReference type="Proteomes" id="UP000198727">
    <property type="component" value="Unassembled WGS sequence"/>
</dbReference>
<dbReference type="InterPro" id="IPR010296">
    <property type="entry name" value="DUF899_thioredox"/>
</dbReference>
<evidence type="ECO:0000313" key="2">
    <source>
        <dbReference type="EMBL" id="SFQ23956.1"/>
    </source>
</evidence>
<name>A0A1I5WWQ6_9PSEU</name>
<dbReference type="EMBL" id="FOWW01000005">
    <property type="protein sequence ID" value="SFQ23956.1"/>
    <property type="molecule type" value="Genomic_DNA"/>
</dbReference>
<feature type="region of interest" description="Disordered" evidence="1">
    <location>
        <begin position="198"/>
        <end position="233"/>
    </location>
</feature>
<keyword evidence="3" id="KW-1185">Reference proteome</keyword>
<feature type="compositionally biased region" description="Low complexity" evidence="1">
    <location>
        <begin position="204"/>
        <end position="214"/>
    </location>
</feature>
<evidence type="ECO:0000256" key="1">
    <source>
        <dbReference type="SAM" id="MobiDB-lite"/>
    </source>
</evidence>
<reference evidence="3" key="1">
    <citation type="submission" date="2016-10" db="EMBL/GenBank/DDBJ databases">
        <authorList>
            <person name="Varghese N."/>
            <person name="Submissions S."/>
        </authorList>
    </citation>
    <scope>NUCLEOTIDE SEQUENCE [LARGE SCALE GENOMIC DNA]</scope>
    <source>
        <strain evidence="3">CGMCC 4.5579</strain>
    </source>
</reference>
<evidence type="ECO:0000313" key="3">
    <source>
        <dbReference type="Proteomes" id="UP000198727"/>
    </source>
</evidence>
<dbReference type="Pfam" id="PF05988">
    <property type="entry name" value="DUF899"/>
    <property type="match status" value="1"/>
</dbReference>
<gene>
    <name evidence="2" type="ORF">SAMN05421810_105309</name>
</gene>
<organism evidence="2 3">
    <name type="scientific">Amycolatopsis arida</name>
    <dbReference type="NCBI Taxonomy" id="587909"/>
    <lineage>
        <taxon>Bacteria</taxon>
        <taxon>Bacillati</taxon>
        <taxon>Actinomycetota</taxon>
        <taxon>Actinomycetes</taxon>
        <taxon>Pseudonocardiales</taxon>
        <taxon>Pseudonocardiaceae</taxon>
        <taxon>Amycolatopsis</taxon>
    </lineage>
</organism>
<feature type="compositionally biased region" description="Basic and acidic residues" evidence="1">
    <location>
        <begin position="217"/>
        <end position="227"/>
    </location>
</feature>
<protein>
    <submittedName>
        <fullName evidence="2">Predicted dithiol-disulfide oxidoreductase, DUF899 family</fullName>
    </submittedName>
</protein>
<dbReference type="STRING" id="587909.SAMN05421810_105309"/>
<dbReference type="RefSeq" id="WP_092531152.1">
    <property type="nucleotide sequence ID" value="NZ_FOWW01000005.1"/>
</dbReference>